<dbReference type="InterPro" id="IPR050396">
    <property type="entry name" value="Glycosyltr_51/Transpeptidase"/>
</dbReference>
<keyword evidence="3" id="KW-1133">Transmembrane helix</keyword>
<dbReference type="PANTHER" id="PTHR32282">
    <property type="entry name" value="BINDING PROTEIN TRANSPEPTIDASE, PUTATIVE-RELATED"/>
    <property type="match status" value="1"/>
</dbReference>
<dbReference type="InterPro" id="IPR001264">
    <property type="entry name" value="Glyco_trans_51"/>
</dbReference>
<accession>A0A4S8ILA9</accession>
<evidence type="ECO:0000256" key="3">
    <source>
        <dbReference type="SAM" id="Phobius"/>
    </source>
</evidence>
<keyword evidence="1" id="KW-0808">Transferase</keyword>
<dbReference type="InterPro" id="IPR036950">
    <property type="entry name" value="PBP_transglycosylase"/>
</dbReference>
<dbReference type="Gene3D" id="1.10.3810.10">
    <property type="entry name" value="Biosynthetic peptidoglycan transglycosylase-like"/>
    <property type="match status" value="1"/>
</dbReference>
<sequence length="356" mass="40212">MPLPVLSHPPPITTTTPRGAGHLPFPSPRSIFAFASLSSIPNPIPFLRLPSICAPSLPPPPPPPLPPPVGFEKPPPSPFRPRNSLLLLIVFAGLLSAWAFFRALPADFRERWCRLRESSKGAEAKILELPLHLIQAVIASEDRRFFCHIGVDPYGIGRAVVRYPKGGGGSTITQQLVKNVFLTSERKISRKFFEGILSLLLERKMSKWEILYSYLSKMYWGHGNYGIESASLFYFRKHPSLLTLGESALLAGILPSPETFNPLTSPTRGKNSQARVLRRMVTAGFLDLETALVAVSQPLYLHNINFEDENKEYEHRRKHRGLSSIKDIWDWEMASILHEARENMEKMGHRMYKYSH</sequence>
<dbReference type="Pfam" id="PF00912">
    <property type="entry name" value="Transgly"/>
    <property type="match status" value="1"/>
</dbReference>
<dbReference type="STRING" id="52838.A0A4S8ILA9"/>
<dbReference type="GO" id="GO:0008955">
    <property type="term" value="F:peptidoglycan glycosyltransferase activity"/>
    <property type="evidence" value="ECO:0007669"/>
    <property type="project" value="TreeGrafter"/>
</dbReference>
<reference evidence="5 6" key="1">
    <citation type="journal article" date="2019" name="Nat. Plants">
        <title>Genome sequencing of Musa balbisiana reveals subgenome evolution and function divergence in polyploid bananas.</title>
        <authorList>
            <person name="Yao X."/>
        </authorList>
    </citation>
    <scope>NUCLEOTIDE SEQUENCE [LARGE SCALE GENOMIC DNA]</scope>
    <source>
        <strain evidence="6">cv. DH-PKW</strain>
        <tissue evidence="5">Leaves</tissue>
    </source>
</reference>
<dbReference type="AlphaFoldDB" id="A0A4S8ILA9"/>
<dbReference type="PANTHER" id="PTHR32282:SF33">
    <property type="entry name" value="PEPTIDOGLYCAN GLYCOSYLTRANSFERASE"/>
    <property type="match status" value="1"/>
</dbReference>
<dbReference type="InterPro" id="IPR023346">
    <property type="entry name" value="Lysozyme-like_dom_sf"/>
</dbReference>
<gene>
    <name evidence="5" type="ORF">C4D60_Mb06t07310</name>
</gene>
<proteinExistence type="predicted"/>
<evidence type="ECO:0000259" key="4">
    <source>
        <dbReference type="Pfam" id="PF00912"/>
    </source>
</evidence>
<feature type="region of interest" description="Disordered" evidence="2">
    <location>
        <begin position="1"/>
        <end position="21"/>
    </location>
</feature>
<evidence type="ECO:0000256" key="2">
    <source>
        <dbReference type="SAM" id="MobiDB-lite"/>
    </source>
</evidence>
<evidence type="ECO:0000313" key="6">
    <source>
        <dbReference type="Proteomes" id="UP000317650"/>
    </source>
</evidence>
<keyword evidence="6" id="KW-1185">Reference proteome</keyword>
<evidence type="ECO:0000256" key="1">
    <source>
        <dbReference type="ARBA" id="ARBA00022679"/>
    </source>
</evidence>
<feature type="domain" description="Glycosyl transferase family 51" evidence="4">
    <location>
        <begin position="119"/>
        <end position="280"/>
    </location>
</feature>
<protein>
    <recommendedName>
        <fullName evidence="4">Glycosyl transferase family 51 domain-containing protein</fullName>
    </recommendedName>
</protein>
<keyword evidence="3" id="KW-0812">Transmembrane</keyword>
<organism evidence="5 6">
    <name type="scientific">Musa balbisiana</name>
    <name type="common">Banana</name>
    <dbReference type="NCBI Taxonomy" id="52838"/>
    <lineage>
        <taxon>Eukaryota</taxon>
        <taxon>Viridiplantae</taxon>
        <taxon>Streptophyta</taxon>
        <taxon>Embryophyta</taxon>
        <taxon>Tracheophyta</taxon>
        <taxon>Spermatophyta</taxon>
        <taxon>Magnoliopsida</taxon>
        <taxon>Liliopsida</taxon>
        <taxon>Zingiberales</taxon>
        <taxon>Musaceae</taxon>
        <taxon>Musa</taxon>
    </lineage>
</organism>
<dbReference type="EMBL" id="PYDT01000009">
    <property type="protein sequence ID" value="THU49225.1"/>
    <property type="molecule type" value="Genomic_DNA"/>
</dbReference>
<dbReference type="SUPFAM" id="SSF53955">
    <property type="entry name" value="Lysozyme-like"/>
    <property type="match status" value="1"/>
</dbReference>
<feature type="transmembrane region" description="Helical" evidence="3">
    <location>
        <begin position="85"/>
        <end position="104"/>
    </location>
</feature>
<name>A0A4S8ILA9_MUSBA</name>
<comment type="caution">
    <text evidence="5">The sequence shown here is derived from an EMBL/GenBank/DDBJ whole genome shotgun (WGS) entry which is preliminary data.</text>
</comment>
<feature type="compositionally biased region" description="Pro residues" evidence="2">
    <location>
        <begin position="1"/>
        <end position="12"/>
    </location>
</feature>
<evidence type="ECO:0000313" key="5">
    <source>
        <dbReference type="EMBL" id="THU49225.1"/>
    </source>
</evidence>
<dbReference type="Proteomes" id="UP000317650">
    <property type="component" value="Chromosome 6"/>
</dbReference>
<keyword evidence="3" id="KW-0472">Membrane</keyword>